<dbReference type="InterPro" id="IPR011006">
    <property type="entry name" value="CheY-like_superfamily"/>
</dbReference>
<dbReference type="AlphaFoldDB" id="A0A4Z0V5X1"/>
<dbReference type="GeneID" id="82149759"/>
<dbReference type="CDD" id="cd00156">
    <property type="entry name" value="REC"/>
    <property type="match status" value="1"/>
</dbReference>
<name>A0A4Z0V5X1_9BACT</name>
<reference evidence="2 3" key="1">
    <citation type="submission" date="2019-02" db="EMBL/GenBank/DDBJ databases">
        <title>Isolation and identification of novel species under the genus Muribaculum.</title>
        <authorList>
            <person name="Miyake S."/>
            <person name="Ding Y."/>
            <person name="Low A."/>
            <person name="Soh M."/>
            <person name="Seedorf H."/>
        </authorList>
    </citation>
    <scope>NUCLEOTIDE SEQUENCE [LARGE SCALE GENOMIC DNA]</scope>
    <source>
        <strain evidence="2 3">TLL-A3</strain>
    </source>
</reference>
<dbReference type="InterPro" id="IPR051549">
    <property type="entry name" value="PEP_Utilizing_Enz"/>
</dbReference>
<dbReference type="GO" id="GO:0005524">
    <property type="term" value="F:ATP binding"/>
    <property type="evidence" value="ECO:0007669"/>
    <property type="project" value="InterPro"/>
</dbReference>
<dbReference type="GO" id="GO:0016301">
    <property type="term" value="F:kinase activity"/>
    <property type="evidence" value="ECO:0007669"/>
    <property type="project" value="InterPro"/>
</dbReference>
<accession>A0A4Z0V5X1</accession>
<dbReference type="Gene3D" id="3.30.1490.20">
    <property type="entry name" value="ATP-grasp fold, A domain"/>
    <property type="match status" value="1"/>
</dbReference>
<evidence type="ECO:0000259" key="1">
    <source>
        <dbReference type="Pfam" id="PF01326"/>
    </source>
</evidence>
<dbReference type="SUPFAM" id="SSF52172">
    <property type="entry name" value="CheY-like"/>
    <property type="match status" value="1"/>
</dbReference>
<dbReference type="Gene3D" id="3.40.50.2300">
    <property type="match status" value="2"/>
</dbReference>
<dbReference type="PANTHER" id="PTHR43615">
    <property type="entry name" value="PHOSPHOENOLPYRUVATE SYNTHASE-RELATED"/>
    <property type="match status" value="1"/>
</dbReference>
<dbReference type="Pfam" id="PF01326">
    <property type="entry name" value="PPDK_N"/>
    <property type="match status" value="1"/>
</dbReference>
<keyword evidence="3" id="KW-1185">Reference proteome</keyword>
<comment type="caution">
    <text evidence="2">The sequence shown here is derived from an EMBL/GenBank/DDBJ whole genome shotgun (WGS) entry which is preliminary data.</text>
</comment>
<evidence type="ECO:0000313" key="2">
    <source>
        <dbReference type="EMBL" id="TGG40636.1"/>
    </source>
</evidence>
<dbReference type="PANTHER" id="PTHR43615:SF1">
    <property type="entry name" value="PPDK_N DOMAIN-CONTAINING PROTEIN"/>
    <property type="match status" value="1"/>
</dbReference>
<dbReference type="RefSeq" id="WP_135471633.1">
    <property type="nucleotide sequence ID" value="NZ_CASJDB010000001.1"/>
</dbReference>
<dbReference type="InterPro" id="IPR013815">
    <property type="entry name" value="ATP_grasp_subdomain_1"/>
</dbReference>
<dbReference type="EMBL" id="SJSA01000001">
    <property type="protein sequence ID" value="TGG40636.1"/>
    <property type="molecule type" value="Genomic_DNA"/>
</dbReference>
<sequence length="994" mass="112801">MMNEDALSQLYLKDTTFQDLMQRRIFNVLLIASTYDAFIMEEDGRVEEQLYFEYISLNLSSPPRVTRVSNSAEAMEIMAVKSFDLVIMMPGNDVSETFTGARRIKQSYPEQPIIVLTPFSKEVSRRLSNEDFSGIDYVFSWLGNVDLLLAIIKLLEDKLNADNDINNVGVQMILIVEDSVRFYSSVLPIVYKFILTQSRLFSTEALNEHERMLRMRGRPKVMLARDYEEALELYERYSEHILGVISDVSFKREGAKDPKAGIRLARELRRRDPYLPLIIESSEPENAYDVREMGCTFIDKNSKKFPVDLGKAIINEFGFGDFVVRNPETGEEICRIHNLKELQKSIFDIPAEALYWHASFNDISRWLYSRAMFPIAEVIKQHRFSDISDAPRVRQLFFDLIVKYRKMKNRGVVAIFRQDRFDHYSNFARIGQGSLGGKGRGLAFIDSIIKKNTECDNFDGISISIPRTVVLCTDIFDEFMESNQLYPVALSDMPDEQILRHFLRAALPERIREDLKALLQVVDTPIAVRSSSLLEDSHYQPFAGIYSTYMVPKFSDPDRMLGMLTDAIKGVYASVFYADSKAYMTATSNVIDQEKMAVILQEVVGKDLDGYYFPSFSGVGRSLNYYPLGEETPEDGVAEIAVGLGKYIVDGGVGLRFSPRHPGNVLQTSELELALRDTQTRMYALDMIGDKGEIKVEDGYNVAKLRVQDVADKGALTYMVSTYDFRDNVLRDNDKSDGRKVVTFNNVLKHDVYPLAKAVDFMLRKGQQEMQRPVEIEFAGMIEPGKKSKGRLYWLQIRPIVDRKENVDEAVMATPDDCLLLKSSTALGHGTIEGVRTVVYVRPEKFSSSNNSLIAREMEKINRGFLERDERYLLIGPGRWGSSDSALGIPVKWPAISAARLIVESALPNYRIEPSQGTHFFQNLTSFGVAYFTIDTTRKRNADAGVTDLYDVAFLDAMPAVYESEFMRIVTFEDPLVIGVNGLKGTGVVVKPNK</sequence>
<gene>
    <name evidence="2" type="ORF">EZ315_08135</name>
</gene>
<dbReference type="Proteomes" id="UP000297635">
    <property type="component" value="Unassembled WGS sequence"/>
</dbReference>
<dbReference type="InterPro" id="IPR002192">
    <property type="entry name" value="PPDK_AMP/ATP-bd"/>
</dbReference>
<dbReference type="SUPFAM" id="SSF56059">
    <property type="entry name" value="Glutathione synthetase ATP-binding domain-like"/>
    <property type="match status" value="1"/>
</dbReference>
<protein>
    <submittedName>
        <fullName evidence="2">Phosphoenolpyruvate synthase</fullName>
    </submittedName>
</protein>
<keyword evidence="2" id="KW-0670">Pyruvate</keyword>
<feature type="domain" description="Pyruvate phosphate dikinase AMP/ATP-binding" evidence="1">
    <location>
        <begin position="434"/>
        <end position="812"/>
    </location>
</feature>
<proteinExistence type="predicted"/>
<evidence type="ECO:0000313" key="3">
    <source>
        <dbReference type="Proteomes" id="UP000297635"/>
    </source>
</evidence>
<organism evidence="2 3">
    <name type="scientific">Duncaniella freteri</name>
    <dbReference type="NCBI Taxonomy" id="2530391"/>
    <lineage>
        <taxon>Bacteria</taxon>
        <taxon>Pseudomonadati</taxon>
        <taxon>Bacteroidota</taxon>
        <taxon>Bacteroidia</taxon>
        <taxon>Bacteroidales</taxon>
        <taxon>Muribaculaceae</taxon>
        <taxon>Duncaniella</taxon>
    </lineage>
</organism>